<evidence type="ECO:0000256" key="2">
    <source>
        <dbReference type="SAM" id="SignalP"/>
    </source>
</evidence>
<feature type="signal peptide" evidence="2">
    <location>
        <begin position="1"/>
        <end position="18"/>
    </location>
</feature>
<reference evidence="4" key="1">
    <citation type="journal article" date="2014" name="Nat. Genet.">
        <title>Genome of the human hookworm Necator americanus.</title>
        <authorList>
            <person name="Tang Y.T."/>
            <person name="Gao X."/>
            <person name="Rosa B.A."/>
            <person name="Abubucker S."/>
            <person name="Hallsworth-Pepin K."/>
            <person name="Martin J."/>
            <person name="Tyagi R."/>
            <person name="Heizer E."/>
            <person name="Zhang X."/>
            <person name="Bhonagiri-Palsikar V."/>
            <person name="Minx P."/>
            <person name="Warren W.C."/>
            <person name="Wang Q."/>
            <person name="Zhan B."/>
            <person name="Hotez P.J."/>
            <person name="Sternberg P.W."/>
            <person name="Dougall A."/>
            <person name="Gaze S.T."/>
            <person name="Mulvenna J."/>
            <person name="Sotillo J."/>
            <person name="Ranganathan S."/>
            <person name="Rabelo E.M."/>
            <person name="Wilson R.K."/>
            <person name="Felgner P.L."/>
            <person name="Bethony J."/>
            <person name="Hawdon J.M."/>
            <person name="Gasser R.B."/>
            <person name="Loukas A."/>
            <person name="Mitreva M."/>
        </authorList>
    </citation>
    <scope>NUCLEOTIDE SEQUENCE [LARGE SCALE GENOMIC DNA]</scope>
</reference>
<evidence type="ECO:0000313" key="3">
    <source>
        <dbReference type="EMBL" id="ETN75994.1"/>
    </source>
</evidence>
<feature type="chain" id="PRO_5004826323" evidence="2">
    <location>
        <begin position="19"/>
        <end position="120"/>
    </location>
</feature>
<dbReference type="EMBL" id="KI660256">
    <property type="protein sequence ID" value="ETN75994.1"/>
    <property type="molecule type" value="Genomic_DNA"/>
</dbReference>
<organism evidence="3 4">
    <name type="scientific">Necator americanus</name>
    <name type="common">Human hookworm</name>
    <dbReference type="NCBI Taxonomy" id="51031"/>
    <lineage>
        <taxon>Eukaryota</taxon>
        <taxon>Metazoa</taxon>
        <taxon>Ecdysozoa</taxon>
        <taxon>Nematoda</taxon>
        <taxon>Chromadorea</taxon>
        <taxon>Rhabditida</taxon>
        <taxon>Rhabditina</taxon>
        <taxon>Rhabditomorpha</taxon>
        <taxon>Strongyloidea</taxon>
        <taxon>Ancylostomatidae</taxon>
        <taxon>Bunostominae</taxon>
        <taxon>Necator</taxon>
    </lineage>
</organism>
<dbReference type="KEGG" id="nai:NECAME_03557"/>
<accession>W2T355</accession>
<dbReference type="AlphaFoldDB" id="W2T355"/>
<name>W2T355_NECAM</name>
<keyword evidence="4" id="KW-1185">Reference proteome</keyword>
<sequence length="120" mass="14147">MLFKNILLVLEVLWSRLGDWCKQIYVLRNEPYCVRYVHSNHEDRSIIVSVYYGSKVPKWHEYNQVDDERYDRTSVVEKGGHLFNLKKEVFGREHQIFHDPVKNGGAPETIVLGSQEPEKT</sequence>
<evidence type="ECO:0000313" key="4">
    <source>
        <dbReference type="Proteomes" id="UP000053676"/>
    </source>
</evidence>
<dbReference type="Proteomes" id="UP000053676">
    <property type="component" value="Unassembled WGS sequence"/>
</dbReference>
<keyword evidence="2" id="KW-0732">Signal</keyword>
<protein>
    <submittedName>
        <fullName evidence="3">Uncharacterized protein</fullName>
    </submittedName>
</protein>
<gene>
    <name evidence="3" type="ORF">NECAME_03557</name>
</gene>
<evidence type="ECO:0000256" key="1">
    <source>
        <dbReference type="SAM" id="MobiDB-lite"/>
    </source>
</evidence>
<feature type="region of interest" description="Disordered" evidence="1">
    <location>
        <begin position="99"/>
        <end position="120"/>
    </location>
</feature>
<proteinExistence type="predicted"/>